<evidence type="ECO:0000313" key="2">
    <source>
        <dbReference type="EMBL" id="TNN41686.1"/>
    </source>
</evidence>
<gene>
    <name evidence="2" type="ORF">EYF80_048130</name>
</gene>
<proteinExistence type="predicted"/>
<keyword evidence="3" id="KW-1185">Reference proteome</keyword>
<accession>A0A4Z2FKC0</accession>
<evidence type="ECO:0000313" key="3">
    <source>
        <dbReference type="Proteomes" id="UP000314294"/>
    </source>
</evidence>
<feature type="compositionally biased region" description="Polar residues" evidence="1">
    <location>
        <begin position="97"/>
        <end position="110"/>
    </location>
</feature>
<organism evidence="2 3">
    <name type="scientific">Liparis tanakae</name>
    <name type="common">Tanaka's snailfish</name>
    <dbReference type="NCBI Taxonomy" id="230148"/>
    <lineage>
        <taxon>Eukaryota</taxon>
        <taxon>Metazoa</taxon>
        <taxon>Chordata</taxon>
        <taxon>Craniata</taxon>
        <taxon>Vertebrata</taxon>
        <taxon>Euteleostomi</taxon>
        <taxon>Actinopterygii</taxon>
        <taxon>Neopterygii</taxon>
        <taxon>Teleostei</taxon>
        <taxon>Neoteleostei</taxon>
        <taxon>Acanthomorphata</taxon>
        <taxon>Eupercaria</taxon>
        <taxon>Perciformes</taxon>
        <taxon>Cottioidei</taxon>
        <taxon>Cottales</taxon>
        <taxon>Liparidae</taxon>
        <taxon>Liparis</taxon>
    </lineage>
</organism>
<dbReference type="AlphaFoldDB" id="A0A4Z2FKC0"/>
<sequence length="130" mass="14933">MNIVLAVDFGRGPSDLLRTEASETKPERLVNQQQIKFSHVKKNFKAEAQWLESVSRANKADDWLLELWLQWKGFRAGRLRPAEHNEVTLTGRRENTNTDPSETLNPSTKQRVMPRGACASRFVQHFSATR</sequence>
<dbReference type="EMBL" id="SRLO01001087">
    <property type="protein sequence ID" value="TNN41686.1"/>
    <property type="molecule type" value="Genomic_DNA"/>
</dbReference>
<dbReference type="Proteomes" id="UP000314294">
    <property type="component" value="Unassembled WGS sequence"/>
</dbReference>
<name>A0A4Z2FKC0_9TELE</name>
<comment type="caution">
    <text evidence="2">The sequence shown here is derived from an EMBL/GenBank/DDBJ whole genome shotgun (WGS) entry which is preliminary data.</text>
</comment>
<evidence type="ECO:0000256" key="1">
    <source>
        <dbReference type="SAM" id="MobiDB-lite"/>
    </source>
</evidence>
<protein>
    <submittedName>
        <fullName evidence="2">Uncharacterized protein</fullName>
    </submittedName>
</protein>
<reference evidence="2 3" key="1">
    <citation type="submission" date="2019-03" db="EMBL/GenBank/DDBJ databases">
        <title>First draft genome of Liparis tanakae, snailfish: a comprehensive survey of snailfish specific genes.</title>
        <authorList>
            <person name="Kim W."/>
            <person name="Song I."/>
            <person name="Jeong J.-H."/>
            <person name="Kim D."/>
            <person name="Kim S."/>
            <person name="Ryu S."/>
            <person name="Song J.Y."/>
            <person name="Lee S.K."/>
        </authorList>
    </citation>
    <scope>NUCLEOTIDE SEQUENCE [LARGE SCALE GENOMIC DNA]</scope>
    <source>
        <tissue evidence="2">Muscle</tissue>
    </source>
</reference>
<feature type="region of interest" description="Disordered" evidence="1">
    <location>
        <begin position="88"/>
        <end position="110"/>
    </location>
</feature>